<reference evidence="1 3" key="1">
    <citation type="journal article" date="2014" name="Nat. Genet.">
        <title>Genome and transcriptome of the porcine whipworm Trichuris suis.</title>
        <authorList>
            <person name="Jex A.R."/>
            <person name="Nejsum P."/>
            <person name="Schwarz E.M."/>
            <person name="Hu L."/>
            <person name="Young N.D."/>
            <person name="Hall R.S."/>
            <person name="Korhonen P.K."/>
            <person name="Liao S."/>
            <person name="Thamsborg S."/>
            <person name="Xia J."/>
            <person name="Xu P."/>
            <person name="Wang S."/>
            <person name="Scheerlinck J.P."/>
            <person name="Hofmann A."/>
            <person name="Sternberg P.W."/>
            <person name="Wang J."/>
            <person name="Gasser R.B."/>
        </authorList>
    </citation>
    <scope>NUCLEOTIDE SEQUENCE [LARGE SCALE GENOMIC DNA]</scope>
    <source>
        <strain evidence="2">DCEP-RM93F</strain>
        <strain evidence="1">DCEP-RM93M</strain>
    </source>
</reference>
<sequence>MVELERKVYRLLNACIFCVRFRLADGCRAVKKCIYGTSVLSVHLTRLKLVQLSCCVFGVEKWRQLLWKHCHAAPFDKRRLMIYRDSPGVRHVVERWQKRDFRGVSSSVDAVPSANGPLLFARPAPHRSSRSSQRCGEECRLCPGICHLHV</sequence>
<proteinExistence type="predicted"/>
<organism evidence="1 3">
    <name type="scientific">Trichuris suis</name>
    <name type="common">pig whipworm</name>
    <dbReference type="NCBI Taxonomy" id="68888"/>
    <lineage>
        <taxon>Eukaryota</taxon>
        <taxon>Metazoa</taxon>
        <taxon>Ecdysozoa</taxon>
        <taxon>Nematoda</taxon>
        <taxon>Enoplea</taxon>
        <taxon>Dorylaimia</taxon>
        <taxon>Trichinellida</taxon>
        <taxon>Trichuridae</taxon>
        <taxon>Trichuris</taxon>
    </lineage>
</organism>
<gene>
    <name evidence="1" type="ORF">M513_03016</name>
    <name evidence="2" type="ORF">M514_03016</name>
</gene>
<dbReference type="Proteomes" id="UP000030758">
    <property type="component" value="Unassembled WGS sequence"/>
</dbReference>
<accession>A0A085MG92</accession>
<keyword evidence="3" id="KW-1185">Reference proteome</keyword>
<dbReference type="Proteomes" id="UP000030764">
    <property type="component" value="Unassembled WGS sequence"/>
</dbReference>
<dbReference type="EMBL" id="KL363195">
    <property type="protein sequence ID" value="KFD56238.1"/>
    <property type="molecule type" value="Genomic_DNA"/>
</dbReference>
<evidence type="ECO:0000313" key="1">
    <source>
        <dbReference type="EMBL" id="KFD56238.1"/>
    </source>
</evidence>
<protein>
    <submittedName>
        <fullName evidence="1">Uncharacterized protein</fullName>
    </submittedName>
</protein>
<name>A0A085MG92_9BILA</name>
<dbReference type="AlphaFoldDB" id="A0A085MG92"/>
<dbReference type="EMBL" id="KL367498">
    <property type="protein sequence ID" value="KFD69101.1"/>
    <property type="molecule type" value="Genomic_DNA"/>
</dbReference>
<evidence type="ECO:0000313" key="3">
    <source>
        <dbReference type="Proteomes" id="UP000030764"/>
    </source>
</evidence>
<evidence type="ECO:0000313" key="2">
    <source>
        <dbReference type="EMBL" id="KFD69101.1"/>
    </source>
</evidence>